<gene>
    <name evidence="2" type="ORF">QYB97_04040</name>
</gene>
<evidence type="ECO:0000259" key="1">
    <source>
        <dbReference type="Pfam" id="PF00534"/>
    </source>
</evidence>
<keyword evidence="2" id="KW-0808">Transferase</keyword>
<organism evidence="2 3">
    <name type="scientific">Fictibacillus fluitans</name>
    <dbReference type="NCBI Taxonomy" id="3058422"/>
    <lineage>
        <taxon>Bacteria</taxon>
        <taxon>Bacillati</taxon>
        <taxon>Bacillota</taxon>
        <taxon>Bacilli</taxon>
        <taxon>Bacillales</taxon>
        <taxon>Fictibacillaceae</taxon>
        <taxon>Fictibacillus</taxon>
    </lineage>
</organism>
<evidence type="ECO:0000313" key="3">
    <source>
        <dbReference type="Proteomes" id="UP001172721"/>
    </source>
</evidence>
<dbReference type="RefSeq" id="WP_301164645.1">
    <property type="nucleotide sequence ID" value="NZ_JAUHTR010000001.1"/>
</dbReference>
<dbReference type="SUPFAM" id="SSF53756">
    <property type="entry name" value="UDP-Glycosyltransferase/glycogen phosphorylase"/>
    <property type="match status" value="1"/>
</dbReference>
<comment type="caution">
    <text evidence="2">The sequence shown here is derived from an EMBL/GenBank/DDBJ whole genome shotgun (WGS) entry which is preliminary data.</text>
</comment>
<dbReference type="PANTHER" id="PTHR46656:SF3">
    <property type="entry name" value="PUTATIVE-RELATED"/>
    <property type="match status" value="1"/>
</dbReference>
<feature type="domain" description="Glycosyl transferase family 1" evidence="1">
    <location>
        <begin position="158"/>
        <end position="300"/>
    </location>
</feature>
<dbReference type="CDD" id="cd03801">
    <property type="entry name" value="GT4_PimA-like"/>
    <property type="match status" value="1"/>
</dbReference>
<name>A0ABT8HS77_9BACL</name>
<dbReference type="Proteomes" id="UP001172721">
    <property type="component" value="Unassembled WGS sequence"/>
</dbReference>
<proteinExistence type="predicted"/>
<dbReference type="GO" id="GO:0016757">
    <property type="term" value="F:glycosyltransferase activity"/>
    <property type="evidence" value="ECO:0007669"/>
    <property type="project" value="UniProtKB-KW"/>
</dbReference>
<keyword evidence="2" id="KW-0328">Glycosyltransferase</keyword>
<protein>
    <submittedName>
        <fullName evidence="2">Glycosyltransferase family 4 protein</fullName>
        <ecNumber evidence="2">2.4.-.-</ecNumber>
    </submittedName>
</protein>
<accession>A0ABT8HS77</accession>
<dbReference type="EC" id="2.4.-.-" evidence="2"/>
<dbReference type="InterPro" id="IPR001296">
    <property type="entry name" value="Glyco_trans_1"/>
</dbReference>
<dbReference type="Pfam" id="PF00534">
    <property type="entry name" value="Glycos_transf_1"/>
    <property type="match status" value="1"/>
</dbReference>
<sequence>MKASGVFWAGHVFDRGGYGTVSRNYLKMLKLLKVPVHIYNIGPCHDELSNEDVRMLENIHRPISALGPNPLLIIHSLPDDFNRFDYLSFKRKIGVTIFETDRIPDHWINLCNQMNQIWVPSSFNYHTYTNAGVDKHIVKVVPYGIDVKFYNPCLYKPFKFPFQAKPFVFLYCAQMDYRKGFDLLIKSFCEEFNDCEEVSLFIKTYVHESIDIDAEAIIKSYIPKKENVPCIHVYNKKMPQKELLSLYTSSNCYISTDRACGWGMPQMEMMALGKPVISINWGGSTEFICDKNCFLIQPENELEPVDIQLMLTRPSLYLGHQWAKVKEEGVRKVMREAYENEKKRAQIAQIGKEQILNKYSIESVSRIIESII</sequence>
<dbReference type="PANTHER" id="PTHR46656">
    <property type="entry name" value="PUTATIVE-RELATED"/>
    <property type="match status" value="1"/>
</dbReference>
<dbReference type="EMBL" id="JAUHTR010000001">
    <property type="protein sequence ID" value="MDN4523627.1"/>
    <property type="molecule type" value="Genomic_DNA"/>
</dbReference>
<keyword evidence="3" id="KW-1185">Reference proteome</keyword>
<evidence type="ECO:0000313" key="2">
    <source>
        <dbReference type="EMBL" id="MDN4523627.1"/>
    </source>
</evidence>
<reference evidence="2" key="1">
    <citation type="submission" date="2023-07" db="EMBL/GenBank/DDBJ databases">
        <title>Fictibacillus sp. isolated from freshwater pond.</title>
        <authorList>
            <person name="Kirdat K."/>
            <person name="Bhat A."/>
            <person name="Mourya A."/>
            <person name="Yadav A."/>
        </authorList>
    </citation>
    <scope>NUCLEOTIDE SEQUENCE</scope>
    <source>
        <strain evidence="2">NE201</strain>
    </source>
</reference>
<dbReference type="Gene3D" id="3.40.50.2000">
    <property type="entry name" value="Glycogen Phosphorylase B"/>
    <property type="match status" value="1"/>
</dbReference>